<comment type="caution">
    <text evidence="2">The sequence shown here is derived from an EMBL/GenBank/DDBJ whole genome shotgun (WGS) entry which is preliminary data.</text>
</comment>
<evidence type="ECO:0000313" key="2">
    <source>
        <dbReference type="EMBL" id="CAF9919756.1"/>
    </source>
</evidence>
<dbReference type="OrthoDB" id="4991875at2759"/>
<evidence type="ECO:0008006" key="4">
    <source>
        <dbReference type="Google" id="ProtNLM"/>
    </source>
</evidence>
<keyword evidence="3" id="KW-1185">Reference proteome</keyword>
<evidence type="ECO:0000256" key="1">
    <source>
        <dbReference type="SAM" id="SignalP"/>
    </source>
</evidence>
<keyword evidence="1" id="KW-0732">Signal</keyword>
<accession>A0A8H3F7V3</accession>
<proteinExistence type="predicted"/>
<protein>
    <recommendedName>
        <fullName evidence="4">GPI anchored protein</fullName>
    </recommendedName>
</protein>
<gene>
    <name evidence="2" type="ORF">HETSPECPRED_004103</name>
</gene>
<feature type="chain" id="PRO_5034023418" description="GPI anchored protein" evidence="1">
    <location>
        <begin position="18"/>
        <end position="247"/>
    </location>
</feature>
<dbReference type="PANTHER" id="PTHR40640:SF1">
    <property type="entry name" value="ANCHORED GLYCOPROTEIN, PUTATIVE (AFU_ORTHOLOGUE AFUA_8G04860)-RELATED"/>
    <property type="match status" value="1"/>
</dbReference>
<sequence>MLSYLFALLTLLPIINAQSTVSLFLPGFEMTSRAIANDMVLIPLQDKTATTYTVACASEASGIVASATPTSFTDGSDSSDEYDDCDVGSQPLTVTQGPSTMNLIYTADDMTGTIECILRGTTGATCTASQTGANDRESSMTESMDSAPSVKIMVLDANSISFTPVTITAGAAKGETSASATDAGATASPAAGNVRSTAATKTGVAVGTGTASNQPAATKTGGAAFFDSSSVLGASVVVAMGLAAAML</sequence>
<dbReference type="EMBL" id="CAJPDS010000024">
    <property type="protein sequence ID" value="CAF9919756.1"/>
    <property type="molecule type" value="Genomic_DNA"/>
</dbReference>
<dbReference type="PANTHER" id="PTHR40640">
    <property type="entry name" value="ANCHORED GLYCOPROTEIN, PUTATIVE (AFU_ORTHOLOGUE AFUA_8G04860)-RELATED"/>
    <property type="match status" value="1"/>
</dbReference>
<dbReference type="AlphaFoldDB" id="A0A8H3F7V3"/>
<evidence type="ECO:0000313" key="3">
    <source>
        <dbReference type="Proteomes" id="UP000664521"/>
    </source>
</evidence>
<dbReference type="Proteomes" id="UP000664521">
    <property type="component" value="Unassembled WGS sequence"/>
</dbReference>
<name>A0A8H3F7V3_9LECA</name>
<feature type="signal peptide" evidence="1">
    <location>
        <begin position="1"/>
        <end position="17"/>
    </location>
</feature>
<reference evidence="2" key="1">
    <citation type="submission" date="2021-03" db="EMBL/GenBank/DDBJ databases">
        <authorList>
            <person name="Tagirdzhanova G."/>
        </authorList>
    </citation>
    <scope>NUCLEOTIDE SEQUENCE</scope>
</reference>
<organism evidence="2 3">
    <name type="scientific">Heterodermia speciosa</name>
    <dbReference type="NCBI Taxonomy" id="116794"/>
    <lineage>
        <taxon>Eukaryota</taxon>
        <taxon>Fungi</taxon>
        <taxon>Dikarya</taxon>
        <taxon>Ascomycota</taxon>
        <taxon>Pezizomycotina</taxon>
        <taxon>Lecanoromycetes</taxon>
        <taxon>OSLEUM clade</taxon>
        <taxon>Lecanoromycetidae</taxon>
        <taxon>Caliciales</taxon>
        <taxon>Physciaceae</taxon>
        <taxon>Heterodermia</taxon>
    </lineage>
</organism>